<reference evidence="3" key="1">
    <citation type="journal article" date="2019" name="Int. J. Syst. Evol. Microbiol.">
        <title>The Global Catalogue of Microorganisms (GCM) 10K type strain sequencing project: providing services to taxonomists for standard genome sequencing and annotation.</title>
        <authorList>
            <consortium name="The Broad Institute Genomics Platform"/>
            <consortium name="The Broad Institute Genome Sequencing Center for Infectious Disease"/>
            <person name="Wu L."/>
            <person name="Ma J."/>
        </authorList>
    </citation>
    <scope>NUCLEOTIDE SEQUENCE [LARGE SCALE GENOMIC DNA]</scope>
    <source>
        <strain evidence="3">JCM 4524</strain>
    </source>
</reference>
<sequence length="88" mass="9252">MPPISPEAAKLRARLAAQKRHHPDADTSALERELKAATAASHVQRAVDDPVQLAQAARIVRAALDRMGVALTDLTPLPAPDGDSLDAA</sequence>
<accession>A0ABP6DEU3</accession>
<evidence type="ECO:0000313" key="3">
    <source>
        <dbReference type="Proteomes" id="UP001500151"/>
    </source>
</evidence>
<comment type="caution">
    <text evidence="2">The sequence shown here is derived from an EMBL/GenBank/DDBJ whole genome shotgun (WGS) entry which is preliminary data.</text>
</comment>
<dbReference type="EMBL" id="BAAASJ010000043">
    <property type="protein sequence ID" value="GAA2641715.1"/>
    <property type="molecule type" value="Genomic_DNA"/>
</dbReference>
<evidence type="ECO:0000313" key="2">
    <source>
        <dbReference type="EMBL" id="GAA2641715.1"/>
    </source>
</evidence>
<feature type="compositionally biased region" description="Basic residues" evidence="1">
    <location>
        <begin position="11"/>
        <end position="22"/>
    </location>
</feature>
<feature type="region of interest" description="Disordered" evidence="1">
    <location>
        <begin position="1"/>
        <end position="26"/>
    </location>
</feature>
<dbReference type="Proteomes" id="UP001500151">
    <property type="component" value="Unassembled WGS sequence"/>
</dbReference>
<name>A0ABP6DEU3_9ACTN</name>
<evidence type="ECO:0000256" key="1">
    <source>
        <dbReference type="SAM" id="MobiDB-lite"/>
    </source>
</evidence>
<dbReference type="RefSeq" id="WP_344392126.1">
    <property type="nucleotide sequence ID" value="NZ_BAAASJ010000043.1"/>
</dbReference>
<gene>
    <name evidence="2" type="ORF">GCM10010307_43480</name>
</gene>
<keyword evidence="3" id="KW-1185">Reference proteome</keyword>
<proteinExistence type="predicted"/>
<organism evidence="2 3">
    <name type="scientific">Streptomyces vastus</name>
    <dbReference type="NCBI Taxonomy" id="285451"/>
    <lineage>
        <taxon>Bacteria</taxon>
        <taxon>Bacillati</taxon>
        <taxon>Actinomycetota</taxon>
        <taxon>Actinomycetes</taxon>
        <taxon>Kitasatosporales</taxon>
        <taxon>Streptomycetaceae</taxon>
        <taxon>Streptomyces</taxon>
    </lineage>
</organism>
<protein>
    <submittedName>
        <fullName evidence="2">Uncharacterized protein</fullName>
    </submittedName>
</protein>